<gene>
    <name evidence="1" type="ORF">HNQ71_000634</name>
</gene>
<organism evidence="1 2">
    <name type="scientific">Mesorhizobium sangaii</name>
    <dbReference type="NCBI Taxonomy" id="505389"/>
    <lineage>
        <taxon>Bacteria</taxon>
        <taxon>Pseudomonadati</taxon>
        <taxon>Pseudomonadota</taxon>
        <taxon>Alphaproteobacteria</taxon>
        <taxon>Hyphomicrobiales</taxon>
        <taxon>Phyllobacteriaceae</taxon>
        <taxon>Mesorhizobium</taxon>
    </lineage>
</organism>
<dbReference type="EMBL" id="JACHEF010000001">
    <property type="protein sequence ID" value="MBB6407990.1"/>
    <property type="molecule type" value="Genomic_DNA"/>
</dbReference>
<dbReference type="Proteomes" id="UP000556329">
    <property type="component" value="Unassembled WGS sequence"/>
</dbReference>
<reference evidence="1 2" key="1">
    <citation type="submission" date="2020-08" db="EMBL/GenBank/DDBJ databases">
        <title>Genomic Encyclopedia of Type Strains, Phase IV (KMG-IV): sequencing the most valuable type-strain genomes for metagenomic binning, comparative biology and taxonomic classification.</title>
        <authorList>
            <person name="Goeker M."/>
        </authorList>
    </citation>
    <scope>NUCLEOTIDE SEQUENCE [LARGE SCALE GENOMIC DNA]</scope>
    <source>
        <strain evidence="1 2">DSM 100039</strain>
    </source>
</reference>
<proteinExistence type="predicted"/>
<accession>A0A841PAQ1</accession>
<dbReference type="AlphaFoldDB" id="A0A841PAQ1"/>
<name>A0A841PAQ1_9HYPH</name>
<keyword evidence="2" id="KW-1185">Reference proteome</keyword>
<sequence>MSIAQEQAALSGIVGTARHGFGRVDRSAWLGRTGAAR</sequence>
<evidence type="ECO:0000313" key="2">
    <source>
        <dbReference type="Proteomes" id="UP000556329"/>
    </source>
</evidence>
<protein>
    <submittedName>
        <fullName evidence="1">Uncharacterized protein</fullName>
    </submittedName>
</protein>
<comment type="caution">
    <text evidence="1">The sequence shown here is derived from an EMBL/GenBank/DDBJ whole genome shotgun (WGS) entry which is preliminary data.</text>
</comment>
<evidence type="ECO:0000313" key="1">
    <source>
        <dbReference type="EMBL" id="MBB6407990.1"/>
    </source>
</evidence>